<evidence type="ECO:0000313" key="2">
    <source>
        <dbReference type="EMBL" id="SDC44005.1"/>
    </source>
</evidence>
<evidence type="ECO:0000256" key="1">
    <source>
        <dbReference type="SAM" id="SignalP"/>
    </source>
</evidence>
<accession>A0A1G6LMN6</accession>
<dbReference type="Proteomes" id="UP000199034">
    <property type="component" value="Unassembled WGS sequence"/>
</dbReference>
<protein>
    <recommendedName>
        <fullName evidence="4">Ig-like domain (Group 3)</fullName>
    </recommendedName>
</protein>
<gene>
    <name evidence="2" type="ORF">SAMN05421872_102288</name>
</gene>
<feature type="signal peptide" evidence="1">
    <location>
        <begin position="1"/>
        <end position="28"/>
    </location>
</feature>
<dbReference type="AlphaFoldDB" id="A0A1G6LMN6"/>
<proteinExistence type="predicted"/>
<organism evidence="2 3">
    <name type="scientific">Nocardioides lianchengensis</name>
    <dbReference type="NCBI Taxonomy" id="1045774"/>
    <lineage>
        <taxon>Bacteria</taxon>
        <taxon>Bacillati</taxon>
        <taxon>Actinomycetota</taxon>
        <taxon>Actinomycetes</taxon>
        <taxon>Propionibacteriales</taxon>
        <taxon>Nocardioidaceae</taxon>
        <taxon>Nocardioides</taxon>
    </lineage>
</organism>
<evidence type="ECO:0008006" key="4">
    <source>
        <dbReference type="Google" id="ProtNLM"/>
    </source>
</evidence>
<name>A0A1G6LMN6_9ACTN</name>
<evidence type="ECO:0000313" key="3">
    <source>
        <dbReference type="Proteomes" id="UP000199034"/>
    </source>
</evidence>
<keyword evidence="3" id="KW-1185">Reference proteome</keyword>
<feature type="chain" id="PRO_5011466161" description="Ig-like domain (Group 3)" evidence="1">
    <location>
        <begin position="29"/>
        <end position="333"/>
    </location>
</feature>
<dbReference type="EMBL" id="FMZM01000002">
    <property type="protein sequence ID" value="SDC44005.1"/>
    <property type="molecule type" value="Genomic_DNA"/>
</dbReference>
<keyword evidence="1" id="KW-0732">Signal</keyword>
<sequence>MKNPLRRRAAVVIACVLASTLGALPAMAEEGDGKGSLRVTILDPTGAPVDAQLFLMKQGAGPGSGGLNGVRVAPGTFDFVDVPAARYGAYTMSPWGGMTCAGIDPCDYFGLQAEPSPVSGAVTVDDVETPARLTIRLAPPAAVSGSRVIGQRLRVTWSPQMATMIAELSASGGIALPTVQWLRNGVVIPHELGVTYETTRADLGRVLSVRLSYPAGSFWDHRSEDWSPRTVVGGRIAKITSGTTVDVFRKKVLPGRTPGIRVEVSAGNLPATGRVRMKLGRLTVTKTLRNGSARLAVPRSLKPRRYRVVATYLGSWSSSPSTGTGTFKVVRRR</sequence>
<dbReference type="STRING" id="1045774.SAMN05421872_102288"/>
<dbReference type="Gene3D" id="2.60.40.2700">
    <property type="match status" value="1"/>
</dbReference>
<reference evidence="2 3" key="1">
    <citation type="submission" date="2016-10" db="EMBL/GenBank/DDBJ databases">
        <authorList>
            <person name="de Groot N.N."/>
        </authorList>
    </citation>
    <scope>NUCLEOTIDE SEQUENCE [LARGE SCALE GENOMIC DNA]</scope>
    <source>
        <strain evidence="2 3">CGMCC 4.6858</strain>
    </source>
</reference>